<keyword evidence="2" id="KW-0813">Transport</keyword>
<keyword evidence="3 5" id="KW-0732">Signal</keyword>
<dbReference type="Gene3D" id="3.40.190.10">
    <property type="entry name" value="Periplasmic binding protein-like II"/>
    <property type="match status" value="2"/>
</dbReference>
<keyword evidence="8" id="KW-1185">Reference proteome</keyword>
<evidence type="ECO:0000313" key="8">
    <source>
        <dbReference type="Proteomes" id="UP001595799"/>
    </source>
</evidence>
<comment type="caution">
    <text evidence="7">The sequence shown here is derived from an EMBL/GenBank/DDBJ whole genome shotgun (WGS) entry which is preliminary data.</text>
</comment>
<dbReference type="PROSITE" id="PS01039">
    <property type="entry name" value="SBP_BACTERIAL_3"/>
    <property type="match status" value="1"/>
</dbReference>
<evidence type="ECO:0000256" key="4">
    <source>
        <dbReference type="RuleBase" id="RU003744"/>
    </source>
</evidence>
<dbReference type="SUPFAM" id="SSF53850">
    <property type="entry name" value="Periplasmic binding protein-like II"/>
    <property type="match status" value="1"/>
</dbReference>
<dbReference type="Proteomes" id="UP001595799">
    <property type="component" value="Unassembled WGS sequence"/>
</dbReference>
<dbReference type="EMBL" id="JBHSCW010000011">
    <property type="protein sequence ID" value="MFC4353226.1"/>
    <property type="molecule type" value="Genomic_DNA"/>
</dbReference>
<name>A0ABV8UPL4_9PROT</name>
<dbReference type="RefSeq" id="WP_382423601.1">
    <property type="nucleotide sequence ID" value="NZ_JBHSCW010000011.1"/>
</dbReference>
<feature type="chain" id="PRO_5046949648" evidence="5">
    <location>
        <begin position="26"/>
        <end position="270"/>
    </location>
</feature>
<proteinExistence type="inferred from homology"/>
<dbReference type="PANTHER" id="PTHR30085:SF6">
    <property type="entry name" value="ABC TRANSPORTER GLUTAMINE-BINDING PROTEIN GLNH"/>
    <property type="match status" value="1"/>
</dbReference>
<protein>
    <submittedName>
        <fullName evidence="7">Transporter substrate-binding domain-containing protein</fullName>
    </submittedName>
</protein>
<evidence type="ECO:0000256" key="3">
    <source>
        <dbReference type="ARBA" id="ARBA00022729"/>
    </source>
</evidence>
<dbReference type="CDD" id="cd13693">
    <property type="entry name" value="PBP2_polar_AA"/>
    <property type="match status" value="1"/>
</dbReference>
<reference evidence="8" key="1">
    <citation type="journal article" date="2019" name="Int. J. Syst. Evol. Microbiol.">
        <title>The Global Catalogue of Microorganisms (GCM) 10K type strain sequencing project: providing services to taxonomists for standard genome sequencing and annotation.</title>
        <authorList>
            <consortium name="The Broad Institute Genomics Platform"/>
            <consortium name="The Broad Institute Genome Sequencing Center for Infectious Disease"/>
            <person name="Wu L."/>
            <person name="Ma J."/>
        </authorList>
    </citation>
    <scope>NUCLEOTIDE SEQUENCE [LARGE SCALE GENOMIC DNA]</scope>
    <source>
        <strain evidence="8">CECT 8472</strain>
    </source>
</reference>
<evidence type="ECO:0000256" key="5">
    <source>
        <dbReference type="SAM" id="SignalP"/>
    </source>
</evidence>
<gene>
    <name evidence="7" type="ORF">ACFOW6_16885</name>
</gene>
<dbReference type="InterPro" id="IPR018313">
    <property type="entry name" value="SBP_3_CS"/>
</dbReference>
<feature type="domain" description="Solute-binding protein family 3/N-terminal" evidence="6">
    <location>
        <begin position="36"/>
        <end position="256"/>
    </location>
</feature>
<dbReference type="InterPro" id="IPR001638">
    <property type="entry name" value="Solute-binding_3/MltF_N"/>
</dbReference>
<feature type="signal peptide" evidence="5">
    <location>
        <begin position="1"/>
        <end position="25"/>
    </location>
</feature>
<dbReference type="PANTHER" id="PTHR30085">
    <property type="entry name" value="AMINO ACID ABC TRANSPORTER PERMEASE"/>
    <property type="match status" value="1"/>
</dbReference>
<dbReference type="InterPro" id="IPR051455">
    <property type="entry name" value="Bact_solute-bind_prot3"/>
</dbReference>
<evidence type="ECO:0000256" key="2">
    <source>
        <dbReference type="ARBA" id="ARBA00022448"/>
    </source>
</evidence>
<sequence length="270" mass="29946">MLKKLLTTTVMGVAALGVSASVAFADVLEDVKERGTLIAGVKADYPPFGYRSDDGDIAGLEIDLAENLAERLDVDLELVPVVASNRMEFLNQGKVDVLIATMTNTEEREKVVDYVEPGHYASGTNILAPKKAEFTEWDDLNGKPVCGVQGAFYNRRTQQEYGAELIAFKGTAEAYTALQQGRCLAFVYDDAALLGQLEKDEWSEFEMPLETIDESPWGLAVADGEDNFREMLEDVVIDWHASGKILELEDEYGIKNTPYAKRMHEKYEGN</sequence>
<comment type="similarity">
    <text evidence="1 4">Belongs to the bacterial solute-binding protein 3 family.</text>
</comment>
<accession>A0ABV8UPL4</accession>
<dbReference type="SMART" id="SM00062">
    <property type="entry name" value="PBPb"/>
    <property type="match status" value="1"/>
</dbReference>
<dbReference type="Pfam" id="PF00497">
    <property type="entry name" value="SBP_bac_3"/>
    <property type="match status" value="1"/>
</dbReference>
<organism evidence="7 8">
    <name type="scientific">Fodinicurvata halophila</name>
    <dbReference type="NCBI Taxonomy" id="1419723"/>
    <lineage>
        <taxon>Bacteria</taxon>
        <taxon>Pseudomonadati</taxon>
        <taxon>Pseudomonadota</taxon>
        <taxon>Alphaproteobacteria</taxon>
        <taxon>Rhodospirillales</taxon>
        <taxon>Rhodovibrionaceae</taxon>
        <taxon>Fodinicurvata</taxon>
    </lineage>
</organism>
<evidence type="ECO:0000256" key="1">
    <source>
        <dbReference type="ARBA" id="ARBA00010333"/>
    </source>
</evidence>
<evidence type="ECO:0000259" key="6">
    <source>
        <dbReference type="SMART" id="SM00062"/>
    </source>
</evidence>
<evidence type="ECO:0000313" key="7">
    <source>
        <dbReference type="EMBL" id="MFC4353226.1"/>
    </source>
</evidence>